<evidence type="ECO:0000256" key="2">
    <source>
        <dbReference type="ARBA" id="ARBA00011255"/>
    </source>
</evidence>
<proteinExistence type="inferred from homology"/>
<dbReference type="GO" id="GO:0009424">
    <property type="term" value="C:bacterial-type flagellum hook"/>
    <property type="evidence" value="ECO:0007669"/>
    <property type="project" value="UniProtKB-UniRule"/>
</dbReference>
<dbReference type="GO" id="GO:0005576">
    <property type="term" value="C:extracellular region"/>
    <property type="evidence" value="ECO:0007669"/>
    <property type="project" value="UniProtKB-SubCell"/>
</dbReference>
<evidence type="ECO:0000313" key="8">
    <source>
        <dbReference type="EMBL" id="KUF42473.1"/>
    </source>
</evidence>
<dbReference type="InterPro" id="IPR040026">
    <property type="entry name" value="FliD"/>
</dbReference>
<organism evidence="8 9">
    <name type="scientific">Comamonas kerstersii</name>
    <dbReference type="NCBI Taxonomy" id="225992"/>
    <lineage>
        <taxon>Bacteria</taxon>
        <taxon>Pseudomonadati</taxon>
        <taxon>Pseudomonadota</taxon>
        <taxon>Betaproteobacteria</taxon>
        <taxon>Burkholderiales</taxon>
        <taxon>Comamonadaceae</taxon>
        <taxon>Comamonas</taxon>
    </lineage>
</organism>
<dbReference type="STRING" id="225992.B5M06_04260"/>
<evidence type="ECO:0000259" key="6">
    <source>
        <dbReference type="Pfam" id="PF02465"/>
    </source>
</evidence>
<keyword evidence="9" id="KW-1185">Reference proteome</keyword>
<dbReference type="EMBL" id="LPXH01000014">
    <property type="protein sequence ID" value="KUF42473.1"/>
    <property type="molecule type" value="Genomic_DNA"/>
</dbReference>
<accession>A0A0W7Z4Y1</accession>
<sequence>MDVLVCGNQVFKEFKMAISSVGIGSGLDVESLVTQMVELERRPIKTLEAKAEFIDAKISVQGQIKSMVSDLHAALFDLTLEGTWKTAKASTSGSSVSATISGSAAVGSYNMNVTQLAQSQTMVSAKLGATDKLGAGTFKFTVGNLTQTTHEVELSGSETLTEVAQKINNGNFGVAASVIQGSDGKQQLVLTAKNTGLDGQFKLDITANPDAATPIADDWLGSYAPDAAEGAPGATGFAMAQQAKNARLTLNGVALESSTNNFNSALTGVNITVTGTGTSLLNVTNDTAAIKEKVMKFVDAYNSLNELLTASTKYTEDTKTAGVFQGDSSIVSMQNAFRMLTQNVASQAQGAFKRLADIGISIANPTTAKVSGELVVDASKLNTALNDLESMQGLFATKSSNASSDGVGIAVAFRNFTSGLLDLEGALKTKEDSLSKELKRNGEEQEKVETRAETVEARLRKQYSALDVKMASLGSLGSYVEQMVASWNKSKD</sequence>
<comment type="function">
    <text evidence="5">Required for morphogenesis and for the elongation of the flagellar filament by facilitating polymerization of the flagellin monomers at the tip of growing filament. Forms a capping structure, which prevents flagellin subunits (transported through the central channel of the flagellum) from leaking out without polymerization at the distal end.</text>
</comment>
<dbReference type="InterPro" id="IPR003481">
    <property type="entry name" value="FliD_N"/>
</dbReference>
<protein>
    <recommendedName>
        <fullName evidence="5">Flagellar hook-associated protein 2</fullName>
        <shortName evidence="5">HAP2</shortName>
    </recommendedName>
    <alternativeName>
        <fullName evidence="5">Flagellar cap protein</fullName>
    </alternativeName>
</protein>
<name>A0A0W7Z4Y1_9BURK</name>
<evidence type="ECO:0000256" key="5">
    <source>
        <dbReference type="RuleBase" id="RU362066"/>
    </source>
</evidence>
<keyword evidence="4 5" id="KW-0975">Bacterial flagellum</keyword>
<feature type="domain" description="Flagellar hook-associated protein 2 N-terminal" evidence="6">
    <location>
        <begin position="25"/>
        <end position="120"/>
    </location>
</feature>
<evidence type="ECO:0000256" key="4">
    <source>
        <dbReference type="ARBA" id="ARBA00023143"/>
    </source>
</evidence>
<feature type="domain" description="Flagellar hook-associated protein 2 C-terminal" evidence="7">
    <location>
        <begin position="243"/>
        <end position="472"/>
    </location>
</feature>
<dbReference type="AlphaFoldDB" id="A0A0W7Z4Y1"/>
<keyword evidence="3" id="KW-0175">Coiled coil</keyword>
<evidence type="ECO:0000256" key="3">
    <source>
        <dbReference type="ARBA" id="ARBA00023054"/>
    </source>
</evidence>
<dbReference type="Pfam" id="PF07196">
    <property type="entry name" value="Flagellin_IN"/>
    <property type="match status" value="1"/>
</dbReference>
<dbReference type="GO" id="GO:0071973">
    <property type="term" value="P:bacterial-type flagellum-dependent cell motility"/>
    <property type="evidence" value="ECO:0007669"/>
    <property type="project" value="TreeGrafter"/>
</dbReference>
<comment type="subcellular location">
    <subcellularLocation>
        <location evidence="5">Secreted</location>
    </subcellularLocation>
    <subcellularLocation>
        <location evidence="5">Bacterial flagellum</location>
    </subcellularLocation>
</comment>
<reference evidence="8 9" key="1">
    <citation type="submission" date="2015-12" db="EMBL/GenBank/DDBJ databases">
        <title>Complete genome sequence of a multi-drug resistant strain Acidovorax sp. 12322-1.</title>
        <authorList>
            <person name="Ming D."/>
            <person name="Wang M."/>
            <person name="Hu S."/>
            <person name="Zhou Y."/>
            <person name="Jiang T."/>
        </authorList>
    </citation>
    <scope>NUCLEOTIDE SEQUENCE [LARGE SCALE GENOMIC DNA]</scope>
    <source>
        <strain evidence="8 9">12322-1</strain>
    </source>
</reference>
<dbReference type="InterPro" id="IPR010809">
    <property type="entry name" value="FliD_C"/>
</dbReference>
<comment type="similarity">
    <text evidence="1 5">Belongs to the FliD family.</text>
</comment>
<dbReference type="Pfam" id="PF07195">
    <property type="entry name" value="FliD_C"/>
    <property type="match status" value="1"/>
</dbReference>
<accession>A0A1V3TSB8</accession>
<comment type="caution">
    <text evidence="8">The sequence shown here is derived from an EMBL/GenBank/DDBJ whole genome shotgun (WGS) entry which is preliminary data.</text>
</comment>
<dbReference type="GO" id="GO:0007155">
    <property type="term" value="P:cell adhesion"/>
    <property type="evidence" value="ECO:0007669"/>
    <property type="project" value="InterPro"/>
</dbReference>
<evidence type="ECO:0000313" key="9">
    <source>
        <dbReference type="Proteomes" id="UP000053300"/>
    </source>
</evidence>
<gene>
    <name evidence="8" type="ORF">AS359_12340</name>
</gene>
<dbReference type="Pfam" id="PF02465">
    <property type="entry name" value="FliD_N"/>
    <property type="match status" value="1"/>
</dbReference>
<evidence type="ECO:0000259" key="7">
    <source>
        <dbReference type="Pfam" id="PF07195"/>
    </source>
</evidence>
<keyword evidence="5" id="KW-0964">Secreted</keyword>
<dbReference type="Proteomes" id="UP000053300">
    <property type="component" value="Unassembled WGS sequence"/>
</dbReference>
<comment type="subunit">
    <text evidence="2 5">Homopentamer.</text>
</comment>
<dbReference type="InterPro" id="IPR010810">
    <property type="entry name" value="Flagellin_hook_IN_motif"/>
</dbReference>
<dbReference type="PANTHER" id="PTHR30288:SF0">
    <property type="entry name" value="FLAGELLAR HOOK-ASSOCIATED PROTEIN 2"/>
    <property type="match status" value="1"/>
</dbReference>
<dbReference type="GO" id="GO:0009421">
    <property type="term" value="C:bacterial-type flagellum filament cap"/>
    <property type="evidence" value="ECO:0007669"/>
    <property type="project" value="InterPro"/>
</dbReference>
<evidence type="ECO:0000256" key="1">
    <source>
        <dbReference type="ARBA" id="ARBA00009764"/>
    </source>
</evidence>
<dbReference type="PANTHER" id="PTHR30288">
    <property type="entry name" value="FLAGELLAR CAP/ASSEMBLY PROTEIN FLID"/>
    <property type="match status" value="1"/>
</dbReference>